<dbReference type="InterPro" id="IPR039422">
    <property type="entry name" value="MarR/SlyA-like"/>
</dbReference>
<dbReference type="RefSeq" id="WP_245332392.1">
    <property type="nucleotide sequence ID" value="NZ_LT670817.1"/>
</dbReference>
<dbReference type="AlphaFoldDB" id="A0A1M5XW04"/>
<dbReference type="SUPFAM" id="SSF46785">
    <property type="entry name" value="Winged helix' DNA-binding domain"/>
    <property type="match status" value="1"/>
</dbReference>
<evidence type="ECO:0000313" key="3">
    <source>
        <dbReference type="Proteomes" id="UP000189796"/>
    </source>
</evidence>
<reference evidence="2 3" key="1">
    <citation type="submission" date="2016-11" db="EMBL/GenBank/DDBJ databases">
        <authorList>
            <person name="Jaros S."/>
            <person name="Januszkiewicz K."/>
            <person name="Wedrychowicz H."/>
        </authorList>
    </citation>
    <scope>NUCLEOTIDE SEQUENCE [LARGE SCALE GENOMIC DNA]</scope>
    <source>
        <strain evidence="2 3">GAS138</strain>
    </source>
</reference>
<protein>
    <submittedName>
        <fullName evidence="2">Transcriptional regulator, MarR family</fullName>
    </submittedName>
</protein>
<evidence type="ECO:0000259" key="1">
    <source>
        <dbReference type="PROSITE" id="PS50995"/>
    </source>
</evidence>
<dbReference type="InterPro" id="IPR036388">
    <property type="entry name" value="WH-like_DNA-bd_sf"/>
</dbReference>
<name>A0A1M5XW04_9BRAD</name>
<dbReference type="PANTHER" id="PTHR33164">
    <property type="entry name" value="TRANSCRIPTIONAL REGULATOR, MARR FAMILY"/>
    <property type="match status" value="1"/>
</dbReference>
<dbReference type="PANTHER" id="PTHR33164:SF105">
    <property type="entry name" value="TRANSCRIPTIONAL REPRESSOR PROTEIN-RELATED"/>
    <property type="match status" value="1"/>
</dbReference>
<proteinExistence type="predicted"/>
<sequence length="168" mass="18161">MEAVAVPAKFACTNNALRRAARRLGQLYDEALAPIGLKATQAGLLAQIGELARGQEGPTLQDLAERLAIGISALTHAVRPLVRDGLVELRQDPQDGRTKRGILTRLGKARLRQAYLLWAAANRRVETVLGPVSAEKLRSLADQVASQEFLAAYTARKKLGTNPEVTSE</sequence>
<organism evidence="2 3">
    <name type="scientific">Bradyrhizobium erythrophlei</name>
    <dbReference type="NCBI Taxonomy" id="1437360"/>
    <lineage>
        <taxon>Bacteria</taxon>
        <taxon>Pseudomonadati</taxon>
        <taxon>Pseudomonadota</taxon>
        <taxon>Alphaproteobacteria</taxon>
        <taxon>Hyphomicrobiales</taxon>
        <taxon>Nitrobacteraceae</taxon>
        <taxon>Bradyrhizobium</taxon>
    </lineage>
</organism>
<accession>A0A1M5XW04</accession>
<gene>
    <name evidence="2" type="ORF">SAMN05443248_7655</name>
</gene>
<evidence type="ECO:0000313" key="2">
    <source>
        <dbReference type="EMBL" id="SHI03734.1"/>
    </source>
</evidence>
<dbReference type="Proteomes" id="UP000189796">
    <property type="component" value="Chromosome I"/>
</dbReference>
<feature type="domain" description="HTH marR-type" evidence="1">
    <location>
        <begin position="10"/>
        <end position="146"/>
    </location>
</feature>
<dbReference type="SMART" id="SM00347">
    <property type="entry name" value="HTH_MARR"/>
    <property type="match status" value="1"/>
</dbReference>
<dbReference type="Pfam" id="PF01047">
    <property type="entry name" value="MarR"/>
    <property type="match status" value="1"/>
</dbReference>
<dbReference type="GO" id="GO:0006950">
    <property type="term" value="P:response to stress"/>
    <property type="evidence" value="ECO:0007669"/>
    <property type="project" value="TreeGrafter"/>
</dbReference>
<dbReference type="Gene3D" id="1.10.10.10">
    <property type="entry name" value="Winged helix-like DNA-binding domain superfamily/Winged helix DNA-binding domain"/>
    <property type="match status" value="1"/>
</dbReference>
<dbReference type="InterPro" id="IPR036390">
    <property type="entry name" value="WH_DNA-bd_sf"/>
</dbReference>
<dbReference type="GO" id="GO:0003700">
    <property type="term" value="F:DNA-binding transcription factor activity"/>
    <property type="evidence" value="ECO:0007669"/>
    <property type="project" value="InterPro"/>
</dbReference>
<dbReference type="EMBL" id="LT670817">
    <property type="protein sequence ID" value="SHI03734.1"/>
    <property type="molecule type" value="Genomic_DNA"/>
</dbReference>
<dbReference type="InterPro" id="IPR000835">
    <property type="entry name" value="HTH_MarR-typ"/>
</dbReference>
<dbReference type="PROSITE" id="PS50995">
    <property type="entry name" value="HTH_MARR_2"/>
    <property type="match status" value="1"/>
</dbReference>